<gene>
    <name evidence="1" type="ORF">MGWOODY_Clf1890</name>
</gene>
<dbReference type="EMBL" id="FAXA01000307">
    <property type="protein sequence ID" value="CUV02767.1"/>
    <property type="molecule type" value="Genomic_DNA"/>
</dbReference>
<organism evidence="1">
    <name type="scientific">hydrothermal vent metagenome</name>
    <dbReference type="NCBI Taxonomy" id="652676"/>
    <lineage>
        <taxon>unclassified sequences</taxon>
        <taxon>metagenomes</taxon>
        <taxon>ecological metagenomes</taxon>
    </lineage>
</organism>
<accession>A0A161KFS5</accession>
<protein>
    <submittedName>
        <fullName evidence="1">Uncharacterized protein</fullName>
    </submittedName>
</protein>
<sequence>METYVATNCTIRTEIGYQGNIDRYIVPAGGGSGSAVYYQNWQQPV</sequence>
<proteinExistence type="predicted"/>
<reference evidence="1" key="1">
    <citation type="submission" date="2015-10" db="EMBL/GenBank/DDBJ databases">
        <authorList>
            <person name="Gilbert D.G."/>
        </authorList>
    </citation>
    <scope>NUCLEOTIDE SEQUENCE</scope>
</reference>
<name>A0A161KFS5_9ZZZZ</name>
<dbReference type="AlphaFoldDB" id="A0A161KFS5"/>
<evidence type="ECO:0000313" key="1">
    <source>
        <dbReference type="EMBL" id="CUV02767.1"/>
    </source>
</evidence>